<reference evidence="2 3" key="1">
    <citation type="submission" date="2019-10" db="EMBL/GenBank/DDBJ databases">
        <title>Rudanella paleaurantiibacter sp. nov., isolated from sludge.</title>
        <authorList>
            <person name="Xu S.Q."/>
        </authorList>
    </citation>
    <scope>NUCLEOTIDE SEQUENCE [LARGE SCALE GENOMIC DNA]</scope>
    <source>
        <strain evidence="2 3">HX-22-17</strain>
    </source>
</reference>
<comment type="caution">
    <text evidence="2">The sequence shown here is derived from an EMBL/GenBank/DDBJ whole genome shotgun (WGS) entry which is preliminary data.</text>
</comment>
<protein>
    <submittedName>
        <fullName evidence="2">Helix-turn-helix domain-containing protein</fullName>
    </submittedName>
</protein>
<dbReference type="Pfam" id="PF12728">
    <property type="entry name" value="HTH_17"/>
    <property type="match status" value="1"/>
</dbReference>
<proteinExistence type="predicted"/>
<gene>
    <name evidence="2" type="ORF">F5984_15130</name>
</gene>
<keyword evidence="3" id="KW-1185">Reference proteome</keyword>
<feature type="domain" description="Helix-turn-helix" evidence="1">
    <location>
        <begin position="44"/>
        <end position="92"/>
    </location>
</feature>
<dbReference type="RefSeq" id="WP_152125058.1">
    <property type="nucleotide sequence ID" value="NZ_WELI01000005.1"/>
</dbReference>
<name>A0A7J5TZE1_9BACT</name>
<dbReference type="SUPFAM" id="SSF46955">
    <property type="entry name" value="Putative DNA-binding domain"/>
    <property type="match status" value="1"/>
</dbReference>
<dbReference type="InterPro" id="IPR041657">
    <property type="entry name" value="HTH_17"/>
</dbReference>
<dbReference type="InterPro" id="IPR009061">
    <property type="entry name" value="DNA-bd_dom_put_sf"/>
</dbReference>
<accession>A0A7J5TZE1</accession>
<dbReference type="EMBL" id="WELI01000005">
    <property type="protein sequence ID" value="KAB7730473.1"/>
    <property type="molecule type" value="Genomic_DNA"/>
</dbReference>
<evidence type="ECO:0000313" key="2">
    <source>
        <dbReference type="EMBL" id="KAB7730473.1"/>
    </source>
</evidence>
<dbReference type="AlphaFoldDB" id="A0A7J5TZE1"/>
<evidence type="ECO:0000313" key="3">
    <source>
        <dbReference type="Proteomes" id="UP000488299"/>
    </source>
</evidence>
<sequence length="100" mass="11568">MEYFILSKDLIDRQERTLADCTKALKAVEQLLIQQNKAILANQLLNVEAACQYLSVSASTLAYYRGRGLPYYRKGKDGIWFRQGEIDEWLQTGKVNRHTK</sequence>
<organism evidence="2 3">
    <name type="scientific">Rudanella paleaurantiibacter</name>
    <dbReference type="NCBI Taxonomy" id="2614655"/>
    <lineage>
        <taxon>Bacteria</taxon>
        <taxon>Pseudomonadati</taxon>
        <taxon>Bacteroidota</taxon>
        <taxon>Cytophagia</taxon>
        <taxon>Cytophagales</taxon>
        <taxon>Cytophagaceae</taxon>
        <taxon>Rudanella</taxon>
    </lineage>
</organism>
<dbReference type="Proteomes" id="UP000488299">
    <property type="component" value="Unassembled WGS sequence"/>
</dbReference>
<evidence type="ECO:0000259" key="1">
    <source>
        <dbReference type="Pfam" id="PF12728"/>
    </source>
</evidence>